<dbReference type="Gene3D" id="3.40.50.1970">
    <property type="match status" value="1"/>
</dbReference>
<name>A0ABQ6LHK2_9RHOB</name>
<dbReference type="Proteomes" id="UP001239909">
    <property type="component" value="Unassembled WGS sequence"/>
</dbReference>
<comment type="similarity">
    <text evidence="1">Belongs to the iron-containing alcohol dehydrogenase family.</text>
</comment>
<dbReference type="Pfam" id="PF00465">
    <property type="entry name" value="Fe-ADH"/>
    <property type="match status" value="1"/>
</dbReference>
<evidence type="ECO:0000313" key="6">
    <source>
        <dbReference type="Proteomes" id="UP001239909"/>
    </source>
</evidence>
<evidence type="ECO:0000259" key="4">
    <source>
        <dbReference type="Pfam" id="PF25137"/>
    </source>
</evidence>
<sequence>MTLITYLTRIHFADGVLEDALKAELEALGIARPLVVTDRAPGDALRARMLAALPEDTAPALAELPARPDEAAAMAALERYRAGGCDGILGFGTGPALDLAKALRVLAGQGGRLAAYAVSEGGGGRIRCGGLAPMIAVPTTAGSGSEVAPDATVLGQDGRALTLSSRHLVPSAAICDPTLTLAMAPRETAETGMDALSRCIETYLARGYNPPADGIALDGLARAAGNLRRACAHGDDLAARREMMAAALNGALALQKGLGAAHAIAHALGALPGVAVAHGAVNAVMLPHVLAFNAPAIGDRLGAIRAALGLPPDAVVSEALVGLAAEVAMPGRLGEMGLTAAHVEAAAPLAERDRHNGTNPRRASGRDYAELMHAAL</sequence>
<comment type="caution">
    <text evidence="5">The sequence shown here is derived from an EMBL/GenBank/DDBJ whole genome shotgun (WGS) entry which is preliminary data.</text>
</comment>
<dbReference type="PANTHER" id="PTHR11496">
    <property type="entry name" value="ALCOHOL DEHYDROGENASE"/>
    <property type="match status" value="1"/>
</dbReference>
<keyword evidence="2" id="KW-0560">Oxidoreductase</keyword>
<dbReference type="RefSeq" id="WP_285671565.1">
    <property type="nucleotide sequence ID" value="NZ_BSYI01000013.1"/>
</dbReference>
<dbReference type="Pfam" id="PF25137">
    <property type="entry name" value="ADH_Fe_C"/>
    <property type="match status" value="1"/>
</dbReference>
<feature type="domain" description="Fe-containing alcohol dehydrogenase-like C-terminal" evidence="4">
    <location>
        <begin position="188"/>
        <end position="375"/>
    </location>
</feature>
<feature type="domain" description="Alcohol dehydrogenase iron-type/glycerol dehydrogenase GldA" evidence="3">
    <location>
        <begin position="8"/>
        <end position="177"/>
    </location>
</feature>
<dbReference type="InterPro" id="IPR001670">
    <property type="entry name" value="ADH_Fe/GldA"/>
</dbReference>
<gene>
    <name evidence="5" type="ORF">LNKW23_19870</name>
</gene>
<dbReference type="PANTHER" id="PTHR11496:SF102">
    <property type="entry name" value="ALCOHOL DEHYDROGENASE 4"/>
    <property type="match status" value="1"/>
</dbReference>
<dbReference type="Gene3D" id="1.20.1090.10">
    <property type="entry name" value="Dehydroquinate synthase-like - alpha domain"/>
    <property type="match status" value="1"/>
</dbReference>
<evidence type="ECO:0000259" key="3">
    <source>
        <dbReference type="Pfam" id="PF00465"/>
    </source>
</evidence>
<proteinExistence type="inferred from homology"/>
<dbReference type="InterPro" id="IPR039697">
    <property type="entry name" value="Alcohol_dehydrogenase_Fe"/>
</dbReference>
<organism evidence="5 6">
    <name type="scientific">Paralimibaculum aggregatum</name>
    <dbReference type="NCBI Taxonomy" id="3036245"/>
    <lineage>
        <taxon>Bacteria</taxon>
        <taxon>Pseudomonadati</taxon>
        <taxon>Pseudomonadota</taxon>
        <taxon>Alphaproteobacteria</taxon>
        <taxon>Rhodobacterales</taxon>
        <taxon>Paracoccaceae</taxon>
        <taxon>Paralimibaculum</taxon>
    </lineage>
</organism>
<evidence type="ECO:0000256" key="2">
    <source>
        <dbReference type="ARBA" id="ARBA00023002"/>
    </source>
</evidence>
<reference evidence="5 6" key="1">
    <citation type="submission" date="2023-04" db="EMBL/GenBank/DDBJ databases">
        <title>Marinoamorphus aggregata gen. nov., sp. Nov., isolate from tissue of brittle star Ophioplocus japonicus.</title>
        <authorList>
            <person name="Kawano K."/>
            <person name="Sawayama S."/>
            <person name="Nakagawa S."/>
        </authorList>
    </citation>
    <scope>NUCLEOTIDE SEQUENCE [LARGE SCALE GENOMIC DNA]</scope>
    <source>
        <strain evidence="5 6">NKW23</strain>
    </source>
</reference>
<dbReference type="SUPFAM" id="SSF56796">
    <property type="entry name" value="Dehydroquinate synthase-like"/>
    <property type="match status" value="1"/>
</dbReference>
<evidence type="ECO:0000313" key="5">
    <source>
        <dbReference type="EMBL" id="GMG82774.1"/>
    </source>
</evidence>
<protein>
    <submittedName>
        <fullName evidence="5">Iron-containing alcohol dehydrogenase</fullName>
    </submittedName>
</protein>
<evidence type="ECO:0000256" key="1">
    <source>
        <dbReference type="ARBA" id="ARBA00007358"/>
    </source>
</evidence>
<dbReference type="InterPro" id="IPR056798">
    <property type="entry name" value="ADH_Fe_C"/>
</dbReference>
<keyword evidence="6" id="KW-1185">Reference proteome</keyword>
<accession>A0ABQ6LHK2</accession>
<dbReference type="EMBL" id="BSYI01000013">
    <property type="protein sequence ID" value="GMG82774.1"/>
    <property type="molecule type" value="Genomic_DNA"/>
</dbReference>